<evidence type="ECO:0000313" key="2">
    <source>
        <dbReference type="Proteomes" id="UP000499080"/>
    </source>
</evidence>
<proteinExistence type="predicted"/>
<evidence type="ECO:0000313" key="1">
    <source>
        <dbReference type="EMBL" id="GBL85625.1"/>
    </source>
</evidence>
<sequence>MSIVHSDGLGQFQQVNAILRASRVAAKWLQEHSSEFRHFYWPPKSSDMNIIEDIWDALLHEKEKRSPPPSTHMDLLAALQDSWCEVPPGYLQTLVESMPHRFASFLRAHGGPDTILRRCTRFSGSTVYIYIYIRIIV</sequence>
<dbReference type="InterPro" id="IPR036397">
    <property type="entry name" value="RNaseH_sf"/>
</dbReference>
<dbReference type="AlphaFoldDB" id="A0A4Y2B2R2"/>
<protein>
    <recommendedName>
        <fullName evidence="3">Tc1-like transposase DDE domain-containing protein</fullName>
    </recommendedName>
</protein>
<keyword evidence="2" id="KW-1185">Reference proteome</keyword>
<comment type="caution">
    <text evidence="1">The sequence shown here is derived from an EMBL/GenBank/DDBJ whole genome shotgun (WGS) entry which is preliminary data.</text>
</comment>
<accession>A0A4Y2B2R2</accession>
<name>A0A4Y2B2R2_ARAVE</name>
<organism evidence="1 2">
    <name type="scientific">Araneus ventricosus</name>
    <name type="common">Orbweaver spider</name>
    <name type="synonym">Epeira ventricosa</name>
    <dbReference type="NCBI Taxonomy" id="182803"/>
    <lineage>
        <taxon>Eukaryota</taxon>
        <taxon>Metazoa</taxon>
        <taxon>Ecdysozoa</taxon>
        <taxon>Arthropoda</taxon>
        <taxon>Chelicerata</taxon>
        <taxon>Arachnida</taxon>
        <taxon>Araneae</taxon>
        <taxon>Araneomorphae</taxon>
        <taxon>Entelegynae</taxon>
        <taxon>Araneoidea</taxon>
        <taxon>Araneidae</taxon>
        <taxon>Araneus</taxon>
    </lineage>
</organism>
<evidence type="ECO:0008006" key="3">
    <source>
        <dbReference type="Google" id="ProtNLM"/>
    </source>
</evidence>
<dbReference type="EMBL" id="BGPR01000044">
    <property type="protein sequence ID" value="GBL85625.1"/>
    <property type="molecule type" value="Genomic_DNA"/>
</dbReference>
<dbReference type="Proteomes" id="UP000499080">
    <property type="component" value="Unassembled WGS sequence"/>
</dbReference>
<gene>
    <name evidence="1" type="ORF">AVEN_193094_1</name>
</gene>
<dbReference type="GO" id="GO:0003676">
    <property type="term" value="F:nucleic acid binding"/>
    <property type="evidence" value="ECO:0007669"/>
    <property type="project" value="InterPro"/>
</dbReference>
<dbReference type="OrthoDB" id="6470141at2759"/>
<dbReference type="Gene3D" id="3.30.420.10">
    <property type="entry name" value="Ribonuclease H-like superfamily/Ribonuclease H"/>
    <property type="match status" value="1"/>
</dbReference>
<reference evidence="1 2" key="1">
    <citation type="journal article" date="2019" name="Sci. Rep.">
        <title>Orb-weaving spider Araneus ventricosus genome elucidates the spidroin gene catalogue.</title>
        <authorList>
            <person name="Kono N."/>
            <person name="Nakamura H."/>
            <person name="Ohtoshi R."/>
            <person name="Moran D.A.P."/>
            <person name="Shinohara A."/>
            <person name="Yoshida Y."/>
            <person name="Fujiwara M."/>
            <person name="Mori M."/>
            <person name="Tomita M."/>
            <person name="Arakawa K."/>
        </authorList>
    </citation>
    <scope>NUCLEOTIDE SEQUENCE [LARGE SCALE GENOMIC DNA]</scope>
</reference>